<comment type="subcellular location">
    <subcellularLocation>
        <location evidence="1">Membrane</location>
    </subcellularLocation>
</comment>
<keyword evidence="5 7" id="KW-1133">Transmembrane helix</keyword>
<name>A0A6A3A6Z1_HIBSY</name>
<dbReference type="PANTHER" id="PTHR31376">
    <property type="entry name" value="OS09G0467300 PROTEIN-RELATED"/>
    <property type="match status" value="1"/>
</dbReference>
<dbReference type="GO" id="GO:0005345">
    <property type="term" value="F:purine nucleobase transmembrane transporter activity"/>
    <property type="evidence" value="ECO:0007669"/>
    <property type="project" value="UniProtKB-ARBA"/>
</dbReference>
<feature type="transmembrane region" description="Helical" evidence="7">
    <location>
        <begin position="20"/>
        <end position="41"/>
    </location>
</feature>
<dbReference type="Pfam" id="PF16913">
    <property type="entry name" value="PUNUT"/>
    <property type="match status" value="1"/>
</dbReference>
<dbReference type="GO" id="GO:0016020">
    <property type="term" value="C:membrane"/>
    <property type="evidence" value="ECO:0007669"/>
    <property type="project" value="UniProtKB-SubCell"/>
</dbReference>
<proteinExistence type="inferred from homology"/>
<evidence type="ECO:0000313" key="9">
    <source>
        <dbReference type="Proteomes" id="UP000436088"/>
    </source>
</evidence>
<accession>A0A6A3A6Z1</accession>
<organism evidence="8 9">
    <name type="scientific">Hibiscus syriacus</name>
    <name type="common">Rose of Sharon</name>
    <dbReference type="NCBI Taxonomy" id="106335"/>
    <lineage>
        <taxon>Eukaryota</taxon>
        <taxon>Viridiplantae</taxon>
        <taxon>Streptophyta</taxon>
        <taxon>Embryophyta</taxon>
        <taxon>Tracheophyta</taxon>
        <taxon>Spermatophyta</taxon>
        <taxon>Magnoliopsida</taxon>
        <taxon>eudicotyledons</taxon>
        <taxon>Gunneridae</taxon>
        <taxon>Pentapetalae</taxon>
        <taxon>rosids</taxon>
        <taxon>malvids</taxon>
        <taxon>Malvales</taxon>
        <taxon>Malvaceae</taxon>
        <taxon>Malvoideae</taxon>
        <taxon>Hibiscus</taxon>
    </lineage>
</organism>
<sequence>MDENLVDQSPFLKLGRWQWWLMVAVSILFIVVGQAASVLLGRFYYVQGGNSEWMATIVQAAGFPILFIPLFLLHPSQKLETSTSPSIKVVAFIYDVLGLLVAEDTALILNSVGFLSLSAALIAVNEDSEVPSSVSKGNLYIARGDLRFDRGPVCERGVEGVAARDGWLRQRESFVCADFGLDGHKSASMRCRCGGADFQGVVVVLQYNQHPVVGDHTSSCSDSFP</sequence>
<dbReference type="InterPro" id="IPR030182">
    <property type="entry name" value="PUP_plant"/>
</dbReference>
<dbReference type="AlphaFoldDB" id="A0A6A3A6Z1"/>
<evidence type="ECO:0000256" key="7">
    <source>
        <dbReference type="SAM" id="Phobius"/>
    </source>
</evidence>
<dbReference type="EMBL" id="VEPZ02001034">
    <property type="protein sequence ID" value="KAE8699696.1"/>
    <property type="molecule type" value="Genomic_DNA"/>
</dbReference>
<gene>
    <name evidence="8" type="ORF">F3Y22_tig00110570pilonHSYRG00047</name>
</gene>
<evidence type="ECO:0000313" key="8">
    <source>
        <dbReference type="EMBL" id="KAE8699696.1"/>
    </source>
</evidence>
<keyword evidence="9" id="KW-1185">Reference proteome</keyword>
<dbReference type="PANTHER" id="PTHR31376:SF2">
    <property type="entry name" value="PURINE PERMEASE 11-RELATED"/>
    <property type="match status" value="1"/>
</dbReference>
<dbReference type="GO" id="GO:0015211">
    <property type="term" value="F:purine nucleoside transmembrane transporter activity"/>
    <property type="evidence" value="ECO:0007669"/>
    <property type="project" value="InterPro"/>
</dbReference>
<keyword evidence="6 7" id="KW-0472">Membrane</keyword>
<evidence type="ECO:0000256" key="2">
    <source>
        <dbReference type="ARBA" id="ARBA00006213"/>
    </source>
</evidence>
<comment type="similarity">
    <text evidence="2">Belongs to the purine permeases (TC 2.A.7.14) family.</text>
</comment>
<reference evidence="8" key="1">
    <citation type="submission" date="2019-09" db="EMBL/GenBank/DDBJ databases">
        <title>Draft genome information of white flower Hibiscus syriacus.</title>
        <authorList>
            <person name="Kim Y.-M."/>
        </authorList>
    </citation>
    <scope>NUCLEOTIDE SEQUENCE [LARGE SCALE GENOMIC DNA]</scope>
    <source>
        <strain evidence="8">YM2019G1</strain>
    </source>
</reference>
<keyword evidence="4 7" id="KW-0812">Transmembrane</keyword>
<evidence type="ECO:0000256" key="4">
    <source>
        <dbReference type="ARBA" id="ARBA00022692"/>
    </source>
</evidence>
<evidence type="ECO:0000256" key="1">
    <source>
        <dbReference type="ARBA" id="ARBA00004370"/>
    </source>
</evidence>
<evidence type="ECO:0000256" key="6">
    <source>
        <dbReference type="ARBA" id="ARBA00023136"/>
    </source>
</evidence>
<feature type="transmembrane region" description="Helical" evidence="7">
    <location>
        <begin position="53"/>
        <end position="73"/>
    </location>
</feature>
<protein>
    <submittedName>
        <fullName evidence="8">Purine permease 11 isoform 2</fullName>
    </submittedName>
</protein>
<dbReference type="Proteomes" id="UP000436088">
    <property type="component" value="Unassembled WGS sequence"/>
</dbReference>
<evidence type="ECO:0000256" key="3">
    <source>
        <dbReference type="ARBA" id="ARBA00022448"/>
    </source>
</evidence>
<keyword evidence="3" id="KW-0813">Transport</keyword>
<evidence type="ECO:0000256" key="5">
    <source>
        <dbReference type="ARBA" id="ARBA00022989"/>
    </source>
</evidence>
<comment type="caution">
    <text evidence="8">The sequence shown here is derived from an EMBL/GenBank/DDBJ whole genome shotgun (WGS) entry which is preliminary data.</text>
</comment>